<accession>D5RR60</accession>
<dbReference type="HOGENOM" id="CLU_183793_0_0_5"/>
<dbReference type="EMBL" id="ADVL01000688">
    <property type="protein sequence ID" value="EFH10208.1"/>
    <property type="molecule type" value="Genomic_DNA"/>
</dbReference>
<sequence length="96" mass="10895">MKERSMPLSRRRALPALLLSGLMLAGAALPVLAAPPPPNARPLSEILRIIEQRDGVVYFDEVEWDSDGYWEVEYYTRDGAKREIRVDPVSGETLRR</sequence>
<comment type="caution">
    <text evidence="3">The sequence shown here is derived from an EMBL/GenBank/DDBJ whole genome shotgun (WGS) entry which is preliminary data.</text>
</comment>
<name>D5RR60_9PROT</name>
<keyword evidence="4" id="KW-1185">Reference proteome</keyword>
<reference evidence="3 4" key="1">
    <citation type="submission" date="2010-04" db="EMBL/GenBank/DDBJ databases">
        <authorList>
            <person name="Qin X."/>
            <person name="Bachman B."/>
            <person name="Battles P."/>
            <person name="Bell A."/>
            <person name="Bess C."/>
            <person name="Bickham C."/>
            <person name="Chaboub L."/>
            <person name="Chen D."/>
            <person name="Coyle M."/>
            <person name="Deiros D.R."/>
            <person name="Dinh H."/>
            <person name="Forbes L."/>
            <person name="Fowler G."/>
            <person name="Francisco L."/>
            <person name="Fu Q."/>
            <person name="Gubbala S."/>
            <person name="Hale W."/>
            <person name="Han Y."/>
            <person name="Hemphill L."/>
            <person name="Highlander S.K."/>
            <person name="Hirani K."/>
            <person name="Hogues M."/>
            <person name="Jackson L."/>
            <person name="Jakkamsetti A."/>
            <person name="Javaid M."/>
            <person name="Jiang H."/>
            <person name="Korchina V."/>
            <person name="Kovar C."/>
            <person name="Lara F."/>
            <person name="Lee S."/>
            <person name="Mata R."/>
            <person name="Mathew T."/>
            <person name="Moen C."/>
            <person name="Morales K."/>
            <person name="Munidasa M."/>
            <person name="Nazareth L."/>
            <person name="Ngo R."/>
            <person name="Nguyen L."/>
            <person name="Okwuonu G."/>
            <person name="Ongeri F."/>
            <person name="Patil S."/>
            <person name="Petrosino J."/>
            <person name="Pham C."/>
            <person name="Pham P."/>
            <person name="Pu L.-L."/>
            <person name="Puazo M."/>
            <person name="Raj R."/>
            <person name="Reid J."/>
            <person name="Rouhana J."/>
            <person name="Saada N."/>
            <person name="Shang Y."/>
            <person name="Simmons D."/>
            <person name="Thornton R."/>
            <person name="Warren J."/>
            <person name="Weissenberger G."/>
            <person name="Zhang J."/>
            <person name="Zhang L."/>
            <person name="Zhou C."/>
            <person name="Zhu D."/>
            <person name="Muzny D."/>
            <person name="Worley K."/>
            <person name="Gibbs R."/>
        </authorList>
    </citation>
    <scope>NUCLEOTIDE SEQUENCE [LARGE SCALE GENOMIC DNA]</scope>
    <source>
        <strain evidence="3 4">ATCC 49957</strain>
    </source>
</reference>
<evidence type="ECO:0000313" key="4">
    <source>
        <dbReference type="Proteomes" id="UP000005324"/>
    </source>
</evidence>
<protein>
    <submittedName>
        <fullName evidence="3">Tat pathway signal sequence domain protein</fullName>
    </submittedName>
</protein>
<feature type="chain" id="PRO_5003076106" evidence="1">
    <location>
        <begin position="34"/>
        <end position="96"/>
    </location>
</feature>
<dbReference type="InterPro" id="IPR025711">
    <property type="entry name" value="PepSY"/>
</dbReference>
<dbReference type="InterPro" id="IPR006311">
    <property type="entry name" value="TAT_signal"/>
</dbReference>
<keyword evidence="1" id="KW-0732">Signal</keyword>
<dbReference type="Proteomes" id="UP000005324">
    <property type="component" value="Unassembled WGS sequence"/>
</dbReference>
<feature type="domain" description="PepSY" evidence="2">
    <location>
        <begin position="21"/>
        <end position="95"/>
    </location>
</feature>
<feature type="signal peptide" evidence="1">
    <location>
        <begin position="1"/>
        <end position="33"/>
    </location>
</feature>
<dbReference type="PROSITE" id="PS51318">
    <property type="entry name" value="TAT"/>
    <property type="match status" value="1"/>
</dbReference>
<dbReference type="Pfam" id="PF13670">
    <property type="entry name" value="PepSY_2"/>
    <property type="match status" value="1"/>
</dbReference>
<evidence type="ECO:0000313" key="3">
    <source>
        <dbReference type="EMBL" id="EFH10208.1"/>
    </source>
</evidence>
<proteinExistence type="predicted"/>
<organism evidence="3 4">
    <name type="scientific">Pseudoroseomonas cervicalis ATCC 49957</name>
    <dbReference type="NCBI Taxonomy" id="525371"/>
    <lineage>
        <taxon>Bacteria</taxon>
        <taxon>Pseudomonadati</taxon>
        <taxon>Pseudomonadota</taxon>
        <taxon>Alphaproteobacteria</taxon>
        <taxon>Acetobacterales</taxon>
        <taxon>Roseomonadaceae</taxon>
        <taxon>Roseomonas</taxon>
    </lineage>
</organism>
<evidence type="ECO:0000259" key="2">
    <source>
        <dbReference type="Pfam" id="PF13670"/>
    </source>
</evidence>
<gene>
    <name evidence="3" type="ORF">HMPREF0731_3572</name>
</gene>
<dbReference type="AlphaFoldDB" id="D5RR60"/>
<evidence type="ECO:0000256" key="1">
    <source>
        <dbReference type="SAM" id="SignalP"/>
    </source>
</evidence>